<evidence type="ECO:0000313" key="5">
    <source>
        <dbReference type="Proteomes" id="UP000019197"/>
    </source>
</evidence>
<dbReference type="Pfam" id="PF11924">
    <property type="entry name" value="IAT_beta"/>
    <property type="match status" value="1"/>
</dbReference>
<accession>W1ILU1</accession>
<evidence type="ECO:0000256" key="2">
    <source>
        <dbReference type="SAM" id="MobiDB-lite"/>
    </source>
</evidence>
<dbReference type="InterPro" id="IPR038177">
    <property type="entry name" value="IAT_beta_sf"/>
</dbReference>
<feature type="domain" description="Inverse autotransporter beta-domain" evidence="3">
    <location>
        <begin position="64"/>
        <end position="337"/>
    </location>
</feature>
<comment type="similarity">
    <text evidence="1">Belongs to the intimin/invasin family.</text>
</comment>
<proteinExistence type="inferred from homology"/>
<comment type="caution">
    <text evidence="4">The sequence shown here is derived from an EMBL/GenBank/DDBJ whole genome shotgun (WGS) entry which is preliminary data.</text>
</comment>
<dbReference type="InterPro" id="IPR003535">
    <property type="entry name" value="Intimin/invasin_bac"/>
</dbReference>
<protein>
    <recommendedName>
        <fullName evidence="3">Inverse autotransporter beta-domain domain-containing protein</fullName>
    </recommendedName>
</protein>
<evidence type="ECO:0000313" key="4">
    <source>
        <dbReference type="EMBL" id="CDL79452.1"/>
    </source>
</evidence>
<dbReference type="Proteomes" id="UP000019197">
    <property type="component" value="Unassembled WGS sequence"/>
</dbReference>
<dbReference type="InterPro" id="IPR024519">
    <property type="entry name" value="IAT_beta"/>
</dbReference>
<dbReference type="GO" id="GO:0007155">
    <property type="term" value="P:cell adhesion"/>
    <property type="evidence" value="ECO:0007669"/>
    <property type="project" value="InterPro"/>
</dbReference>
<dbReference type="OrthoDB" id="6437047at2"/>
<dbReference type="EMBL" id="CBXE010000018">
    <property type="protein sequence ID" value="CDL79452.1"/>
    <property type="molecule type" value="Genomic_DNA"/>
</dbReference>
<dbReference type="PRINTS" id="PR01369">
    <property type="entry name" value="INTIMIN"/>
</dbReference>
<feature type="compositionally biased region" description="Basic and acidic residues" evidence="2">
    <location>
        <begin position="632"/>
        <end position="643"/>
    </location>
</feature>
<dbReference type="GO" id="GO:0009279">
    <property type="term" value="C:cell outer membrane"/>
    <property type="evidence" value="ECO:0007669"/>
    <property type="project" value="TreeGrafter"/>
</dbReference>
<gene>
    <name evidence="4" type="ORF">XCR1_1140028</name>
</gene>
<dbReference type="RefSeq" id="WP_051502209.1">
    <property type="nucleotide sequence ID" value="NZ_CAWLVK010000018.1"/>
</dbReference>
<evidence type="ECO:0000259" key="3">
    <source>
        <dbReference type="Pfam" id="PF11924"/>
    </source>
</evidence>
<evidence type="ECO:0000256" key="1">
    <source>
        <dbReference type="ARBA" id="ARBA00010116"/>
    </source>
</evidence>
<sequence>MSSYASRIISFFLFFYTLFTPSTTINASAEDNIKPEKLYTHLKKTNDTSEPDIPHVIGSNIQRVSHILSSSPSELVEQATSYALGKFNSALSSETQKWLSQFGTARINFGLDRKWTLKNNSLDILLPLYDNKADWLLFSQLGYRNKESRNTINLGLGGRYFYHNWMYGLNTFYDHDLTGKNQRLGLGGEIWGDYIKLSANAYYRLSDWQKSRNFQDYHERPATGYDINGEFFLPVYPNLGIKLAYEQYFGDNVTLFNRDTKQKNPNLAKLGVTYTPIPLFTMSVDYKQGESGHTETQFLANLNYKFGVPLSTQLLPTNVASMRQLTGSRYDLVERNNNIILDHQKIEKEELIAIEPIIGYSHQEITVNAPVPPHVEIKKINWVITDEAFKKNKGKISSDSGKSTVITLPSYQETHKDGYTLDISIKFITGGQEKTKSIHIPVKVLPFMVDGEVKITPPASPEPTGKKENGYTFNAPIITYEGSPSGKFVKNAVIENVSWITEPALGNESGLKFELWNHKSARTNEKGELTDEKGQLMPNVLTSTKPHENVVVYIQLDGAPKQEIGSVTFGKNGHQVKINFDISSVEVTNLNKDKPLLGDGQREYYYKALIVEKDKKGKHSTRQTLKNVQWTHDHGGIDEKKLPQPEPYSPTGGDKFKPDENGYLYAKLKSSVGVKDVKVTLTIPRSSSDDTKDFVSKNADKNVDFTPITQNAVLYVYNTYTDKHKYFDNRGGKRHPHNIFDTLRGELRASTSSGAFNQNEVTYGITDVNAPIYGDGMLSFGAGNRGPIQFQSTGSATITATINKPSGEIQFYEYKMFATKLIIDSDDGYKDVTENITCRATPGNIEPHLFLDKEASDFYNIYSLHSEFGNLYNWGILGHKPGMDKNKATIVVENTNPAIRDKYRIYDFKNNTFDEESKGIVLCYTTTIK</sequence>
<dbReference type="Gene3D" id="2.40.160.160">
    <property type="entry name" value="Inverse autotransporter, beta-domain"/>
    <property type="match status" value="1"/>
</dbReference>
<dbReference type="InterPro" id="IPR051715">
    <property type="entry name" value="Intimin-Invasin_domain"/>
</dbReference>
<reference evidence="4 5" key="1">
    <citation type="submission" date="2013-11" db="EMBL/GenBank/DDBJ databases">
        <title>Draft genome sequence and annotation of the entomopathogenic bacterium, Xenorhabdus cabanillasi strain JM26.</title>
        <authorList>
            <person name="Gualtieri M."/>
            <person name="Ogier J.C."/>
            <person name="Pages S."/>
            <person name="Givaudan A."/>
            <person name="Gaudriault S."/>
        </authorList>
    </citation>
    <scope>NUCLEOTIDE SEQUENCE [LARGE SCALE GENOMIC DNA]</scope>
    <source>
        <strain evidence="4 5">JM26</strain>
    </source>
</reference>
<dbReference type="PANTHER" id="PTHR39576:SF2">
    <property type="entry name" value="ATTACHING AND EFFACING PROTEIN HOMOLOG-RELATED"/>
    <property type="match status" value="1"/>
</dbReference>
<name>W1ILU1_9GAMM</name>
<organism evidence="4 5">
    <name type="scientific">Xenorhabdus cabanillasii JM26</name>
    <dbReference type="NCBI Taxonomy" id="1427517"/>
    <lineage>
        <taxon>Bacteria</taxon>
        <taxon>Pseudomonadati</taxon>
        <taxon>Pseudomonadota</taxon>
        <taxon>Gammaproteobacteria</taxon>
        <taxon>Enterobacterales</taxon>
        <taxon>Morganellaceae</taxon>
        <taxon>Xenorhabdus</taxon>
    </lineage>
</organism>
<dbReference type="FunFam" id="2.40.160.160:FF:000001">
    <property type="entry name" value="Intimin-like inverse autotransporter SinH"/>
    <property type="match status" value="1"/>
</dbReference>
<dbReference type="PANTHER" id="PTHR39576">
    <property type="entry name" value="ATTACHING AND EFFACING PROTEIN HOMOLOG-RELATED-RELATED"/>
    <property type="match status" value="1"/>
</dbReference>
<feature type="region of interest" description="Disordered" evidence="2">
    <location>
        <begin position="632"/>
        <end position="656"/>
    </location>
</feature>
<dbReference type="AlphaFoldDB" id="W1ILU1"/>